<gene>
    <name evidence="1" type="ORF">E4167_34685</name>
</gene>
<sequence length="187" mass="20554">MRVLTHDSIAPISHSTRFVALEQADFQRLEHAGYLKGLLQPFKGKGSLETWASQCAALRDDVIGLAQRRVLPQARAYPFSLLDVQLAQQATGAGTTFLRWRNLDRSSMGVALWEALLANPATPASLIDELYAIELQRIVLNMQISLTHSIARQALECANKAAQAEAAYLRRVHGHTASVPPTTKESP</sequence>
<organism evidence="1 2">
    <name type="scientific">Pseudomonas veronii</name>
    <dbReference type="NCBI Taxonomy" id="76761"/>
    <lineage>
        <taxon>Bacteria</taxon>
        <taxon>Pseudomonadati</taxon>
        <taxon>Pseudomonadota</taxon>
        <taxon>Gammaproteobacteria</taxon>
        <taxon>Pseudomonadales</taxon>
        <taxon>Pseudomonadaceae</taxon>
        <taxon>Pseudomonas</taxon>
    </lineage>
</organism>
<name>A0A4P7YCI8_PSEVE</name>
<evidence type="ECO:0000313" key="1">
    <source>
        <dbReference type="EMBL" id="QCG68967.1"/>
    </source>
</evidence>
<dbReference type="Pfam" id="PF11358">
    <property type="entry name" value="DUF3158"/>
    <property type="match status" value="1"/>
</dbReference>
<reference evidence="2" key="1">
    <citation type="submission" date="2019-04" db="EMBL/GenBank/DDBJ databases">
        <title>Complete genome sequence of Pseudomonas veronii strain PVy, a versatile degrader capable of using multiple contaminants as sole carbon sources.</title>
        <authorList>
            <person name="Lopez-Echartea E."/>
            <person name="Ridl J."/>
            <person name="Pajer P."/>
            <person name="Strejcek M."/>
            <person name="Suman J."/>
            <person name="Uhlik O."/>
        </authorList>
    </citation>
    <scope>NUCLEOTIDE SEQUENCE [LARGE SCALE GENOMIC DNA]</scope>
    <source>
        <strain evidence="2">Pvy</strain>
        <plasmid evidence="2">unnamed</plasmid>
    </source>
</reference>
<accession>A0A4P7YCI8</accession>
<dbReference type="EMBL" id="CP039632">
    <property type="protein sequence ID" value="QCG68967.1"/>
    <property type="molecule type" value="Genomic_DNA"/>
</dbReference>
<protein>
    <submittedName>
        <fullName evidence="1">DUF3158 family protein</fullName>
    </submittedName>
</protein>
<dbReference type="AlphaFoldDB" id="A0A4P7YCI8"/>
<evidence type="ECO:0000313" key="2">
    <source>
        <dbReference type="Proteomes" id="UP000298274"/>
    </source>
</evidence>
<dbReference type="InterPro" id="IPR021502">
    <property type="entry name" value="DUF3158"/>
</dbReference>
<dbReference type="Proteomes" id="UP000298274">
    <property type="component" value="Plasmid unnamed"/>
</dbReference>
<keyword evidence="1" id="KW-0614">Plasmid</keyword>
<geneLocation type="plasmid" evidence="1">
    <name>unnamed</name>
</geneLocation>
<proteinExistence type="predicted"/>